<organism evidence="1 2">
    <name type="scientific">Pseudomonas marginalis</name>
    <name type="common">Pseudomonas panacis</name>
    <dbReference type="NCBI Taxonomy" id="298"/>
    <lineage>
        <taxon>Bacteria</taxon>
        <taxon>Pseudomonadati</taxon>
        <taxon>Pseudomonadota</taxon>
        <taxon>Gammaproteobacteria</taxon>
        <taxon>Pseudomonadales</taxon>
        <taxon>Pseudomonadaceae</taxon>
        <taxon>Pseudomonas</taxon>
    </lineage>
</organism>
<comment type="caution">
    <text evidence="1">The sequence shown here is derived from an EMBL/GenBank/DDBJ whole genome shotgun (WGS) entry which is preliminary data.</text>
</comment>
<dbReference type="OrthoDB" id="9967696at2"/>
<dbReference type="RefSeq" id="WP_074846899.1">
    <property type="nucleotide sequence ID" value="NZ_FNSU01000003.1"/>
</dbReference>
<proteinExistence type="predicted"/>
<evidence type="ECO:0000313" key="2">
    <source>
        <dbReference type="Proteomes" id="UP000316123"/>
    </source>
</evidence>
<dbReference type="AlphaFoldDB" id="A0A9X9BN39"/>
<accession>A0A9X9BN39</accession>
<protein>
    <submittedName>
        <fullName evidence="1">Uncharacterized protein</fullName>
    </submittedName>
</protein>
<dbReference type="EMBL" id="VFEQ01000024">
    <property type="protein sequence ID" value="TWR52526.1"/>
    <property type="molecule type" value="Genomic_DNA"/>
</dbReference>
<gene>
    <name evidence="1" type="ORF">FIV41_25910</name>
</gene>
<name>A0A9X9BN39_PSEMA</name>
<reference evidence="1 2" key="1">
    <citation type="submission" date="2019-06" db="EMBL/GenBank/DDBJ databases">
        <title>Pseudomonas bimorpha sp. nov. isolated from bovine raw milk and skim milk concentrate.</title>
        <authorList>
            <person name="Hofmann K."/>
            <person name="Huptas C."/>
            <person name="Doll E."/>
            <person name="Scherer S."/>
            <person name="Wenning M."/>
        </authorList>
    </citation>
    <scope>NUCLEOTIDE SEQUENCE [LARGE SCALE GENOMIC DNA]</scope>
    <source>
        <strain evidence="1 2">DSM 13124</strain>
    </source>
</reference>
<sequence length="278" mass="31451">MAIQTKRITVDDKVYKIKQHPATEGCAILERYGNAVVAFAVAQEHIIVDNKLPYPFNKLPRMVIDGRWLAVSQFLDKIAAPDETYERFIQPDVGPVGKLTVREVLAGKTLDDRHSEAVERVPSPLSYLIDYKATEKQTRELDVETVFEEFFRYITYNDESLDVDTLTIPEVAHLLSAVIEYNFLHLWTKERFSLKEGYSGAGAIQPPRSLDGIGDKYSQSNVIYNILRCSQPLATLSDLSTTMSVSDAFDANETALRIYFEDSEMRKEAERQAKTNGG</sequence>
<dbReference type="Proteomes" id="UP000316123">
    <property type="component" value="Unassembled WGS sequence"/>
</dbReference>
<evidence type="ECO:0000313" key="1">
    <source>
        <dbReference type="EMBL" id="TWR52526.1"/>
    </source>
</evidence>